<keyword evidence="2" id="KW-1185">Reference proteome</keyword>
<dbReference type="Proteomes" id="UP000887159">
    <property type="component" value="Unassembled WGS sequence"/>
</dbReference>
<accession>A0A8X6S290</accession>
<dbReference type="EMBL" id="BMAU01021236">
    <property type="protein sequence ID" value="GFY03240.1"/>
    <property type="molecule type" value="Genomic_DNA"/>
</dbReference>
<organism evidence="1 2">
    <name type="scientific">Trichonephila clavipes</name>
    <name type="common">Golden silk orbweaver</name>
    <name type="synonym">Nephila clavipes</name>
    <dbReference type="NCBI Taxonomy" id="2585209"/>
    <lineage>
        <taxon>Eukaryota</taxon>
        <taxon>Metazoa</taxon>
        <taxon>Ecdysozoa</taxon>
        <taxon>Arthropoda</taxon>
        <taxon>Chelicerata</taxon>
        <taxon>Arachnida</taxon>
        <taxon>Araneae</taxon>
        <taxon>Araneomorphae</taxon>
        <taxon>Entelegynae</taxon>
        <taxon>Araneoidea</taxon>
        <taxon>Nephilidae</taxon>
        <taxon>Trichonephila</taxon>
    </lineage>
</organism>
<sequence>MGEWGDDISIVNIRVHVCINNAGDDLVFAWVVNVIKVKLLLKRMSNYFSFVCIAESNTSGAIKGGNRRGFLPESFFAIPQRELSSAFRVERLSSHACCL</sequence>
<protein>
    <submittedName>
        <fullName evidence="1">Uncharacterized protein</fullName>
    </submittedName>
</protein>
<dbReference type="AlphaFoldDB" id="A0A8X6S290"/>
<proteinExistence type="predicted"/>
<comment type="caution">
    <text evidence="1">The sequence shown here is derived from an EMBL/GenBank/DDBJ whole genome shotgun (WGS) entry which is preliminary data.</text>
</comment>
<reference evidence="1" key="1">
    <citation type="submission" date="2020-08" db="EMBL/GenBank/DDBJ databases">
        <title>Multicomponent nature underlies the extraordinary mechanical properties of spider dragline silk.</title>
        <authorList>
            <person name="Kono N."/>
            <person name="Nakamura H."/>
            <person name="Mori M."/>
            <person name="Yoshida Y."/>
            <person name="Ohtoshi R."/>
            <person name="Malay A.D."/>
            <person name="Moran D.A.P."/>
            <person name="Tomita M."/>
            <person name="Numata K."/>
            <person name="Arakawa K."/>
        </authorList>
    </citation>
    <scope>NUCLEOTIDE SEQUENCE</scope>
</reference>
<evidence type="ECO:0000313" key="2">
    <source>
        <dbReference type="Proteomes" id="UP000887159"/>
    </source>
</evidence>
<evidence type="ECO:0000313" key="1">
    <source>
        <dbReference type="EMBL" id="GFY03240.1"/>
    </source>
</evidence>
<name>A0A8X6S290_TRICX</name>
<gene>
    <name evidence="1" type="ORF">TNCV_1172001</name>
</gene>